<dbReference type="AlphaFoldDB" id="A0A4U5N1H3"/>
<dbReference type="PANTHER" id="PTHR12221">
    <property type="entry name" value="PESCADILLO - RELATED"/>
    <property type="match status" value="1"/>
</dbReference>
<keyword evidence="3" id="KW-0698">rRNA processing</keyword>
<gene>
    <name evidence="6" type="ORF">L596_017313</name>
</gene>
<evidence type="ECO:0000313" key="6">
    <source>
        <dbReference type="EMBL" id="TKR76121.1"/>
    </source>
</evidence>
<dbReference type="GO" id="GO:0000463">
    <property type="term" value="P:maturation of LSU-rRNA from tricistronic rRNA transcript (SSU-rRNA, 5.8S rRNA, LSU-rRNA)"/>
    <property type="evidence" value="ECO:0007669"/>
    <property type="project" value="TreeGrafter"/>
</dbReference>
<keyword evidence="2" id="KW-0690">Ribosome biogenesis</keyword>
<keyword evidence="7" id="KW-1185">Reference proteome</keyword>
<evidence type="ECO:0000256" key="2">
    <source>
        <dbReference type="ARBA" id="ARBA00022517"/>
    </source>
</evidence>
<evidence type="ECO:0000313" key="7">
    <source>
        <dbReference type="Proteomes" id="UP000298663"/>
    </source>
</evidence>
<dbReference type="PANTHER" id="PTHR12221:SF6">
    <property type="entry name" value="PESCADILLO HOMOLOG"/>
    <property type="match status" value="1"/>
</dbReference>
<dbReference type="STRING" id="34508.A0A4U5N1H3"/>
<reference evidence="6 7" key="2">
    <citation type="journal article" date="2019" name="G3 (Bethesda)">
        <title>Hybrid Assembly of the Genome of the Entomopathogenic Nematode Steinernema carpocapsae Identifies the X-Chromosome.</title>
        <authorList>
            <person name="Serra L."/>
            <person name="Macchietto M."/>
            <person name="Macias-Munoz A."/>
            <person name="McGill C.J."/>
            <person name="Rodriguez I.M."/>
            <person name="Rodriguez B."/>
            <person name="Murad R."/>
            <person name="Mortazavi A."/>
        </authorList>
    </citation>
    <scope>NUCLEOTIDE SEQUENCE [LARGE SCALE GENOMIC DNA]</scope>
    <source>
        <strain evidence="6 7">ALL</strain>
    </source>
</reference>
<protein>
    <recommendedName>
        <fullName evidence="5">BRCT domain-containing protein</fullName>
    </recommendedName>
</protein>
<accession>A0A4U5N1H3</accession>
<dbReference type="PROSITE" id="PS50172">
    <property type="entry name" value="BRCT"/>
    <property type="match status" value="1"/>
</dbReference>
<evidence type="ECO:0000259" key="5">
    <source>
        <dbReference type="PROSITE" id="PS50172"/>
    </source>
</evidence>
<sequence>MSRAYVQPQWVFDCMNARRLLPVAKYLPGETLPPHLSPFVEEKAGDYIPQERIEQLKADGHDVAKLLGETVEPSVKKPKLVIKAKKEKKTQPEGMSVELGATWKPNAQLEQNTVGHDLKLREMMIAKKHRRVYHKIKHGIQKKKREVNSLHKKREILSAMSAARAAARPKAS</sequence>
<dbReference type="OrthoDB" id="10264910at2759"/>
<dbReference type="GO" id="GO:0070545">
    <property type="term" value="C:PeBoW complex"/>
    <property type="evidence" value="ECO:0007669"/>
    <property type="project" value="TreeGrafter"/>
</dbReference>
<dbReference type="Gene3D" id="3.40.50.10190">
    <property type="entry name" value="BRCT domain"/>
    <property type="match status" value="1"/>
</dbReference>
<evidence type="ECO:0000256" key="3">
    <source>
        <dbReference type="ARBA" id="ARBA00022552"/>
    </source>
</evidence>
<dbReference type="InterPro" id="IPR010613">
    <property type="entry name" value="PES"/>
</dbReference>
<reference evidence="6 7" key="1">
    <citation type="journal article" date="2015" name="Genome Biol.">
        <title>Comparative genomics of Steinernema reveals deeply conserved gene regulatory networks.</title>
        <authorList>
            <person name="Dillman A.R."/>
            <person name="Macchietto M."/>
            <person name="Porter C.F."/>
            <person name="Rogers A."/>
            <person name="Williams B."/>
            <person name="Antoshechkin I."/>
            <person name="Lee M.M."/>
            <person name="Goodwin Z."/>
            <person name="Lu X."/>
            <person name="Lewis E.E."/>
            <person name="Goodrich-Blair H."/>
            <person name="Stock S.P."/>
            <person name="Adams B.J."/>
            <person name="Sternberg P.W."/>
            <person name="Mortazavi A."/>
        </authorList>
    </citation>
    <scope>NUCLEOTIDE SEQUENCE [LARGE SCALE GENOMIC DNA]</scope>
    <source>
        <strain evidence="6 7">ALL</strain>
    </source>
</reference>
<organism evidence="6 7">
    <name type="scientific">Steinernema carpocapsae</name>
    <name type="common">Entomopathogenic nematode</name>
    <dbReference type="NCBI Taxonomy" id="34508"/>
    <lineage>
        <taxon>Eukaryota</taxon>
        <taxon>Metazoa</taxon>
        <taxon>Ecdysozoa</taxon>
        <taxon>Nematoda</taxon>
        <taxon>Chromadorea</taxon>
        <taxon>Rhabditida</taxon>
        <taxon>Tylenchina</taxon>
        <taxon>Panagrolaimomorpha</taxon>
        <taxon>Strongyloidoidea</taxon>
        <taxon>Steinernematidae</taxon>
        <taxon>Steinernema</taxon>
    </lineage>
</organism>
<evidence type="ECO:0000256" key="4">
    <source>
        <dbReference type="ARBA" id="ARBA00023242"/>
    </source>
</evidence>
<name>A0A4U5N1H3_STECR</name>
<comment type="subcellular location">
    <subcellularLocation>
        <location evidence="1">Nucleus</location>
    </subcellularLocation>
</comment>
<dbReference type="SUPFAM" id="SSF52113">
    <property type="entry name" value="BRCT domain"/>
    <property type="match status" value="1"/>
</dbReference>
<dbReference type="EMBL" id="AZBU02000005">
    <property type="protein sequence ID" value="TKR76121.1"/>
    <property type="molecule type" value="Genomic_DNA"/>
</dbReference>
<feature type="domain" description="BRCT" evidence="5">
    <location>
        <begin position="1"/>
        <end position="28"/>
    </location>
</feature>
<dbReference type="GO" id="GO:0003723">
    <property type="term" value="F:RNA binding"/>
    <property type="evidence" value="ECO:0007669"/>
    <property type="project" value="TreeGrafter"/>
</dbReference>
<dbReference type="InterPro" id="IPR036420">
    <property type="entry name" value="BRCT_dom_sf"/>
</dbReference>
<proteinExistence type="predicted"/>
<dbReference type="InterPro" id="IPR001357">
    <property type="entry name" value="BRCT_dom"/>
</dbReference>
<keyword evidence="4" id="KW-0539">Nucleus</keyword>
<comment type="caution">
    <text evidence="6">The sequence shown here is derived from an EMBL/GenBank/DDBJ whole genome shotgun (WGS) entry which is preliminary data.</text>
</comment>
<evidence type="ECO:0000256" key="1">
    <source>
        <dbReference type="ARBA" id="ARBA00004123"/>
    </source>
</evidence>
<dbReference type="Proteomes" id="UP000298663">
    <property type="component" value="Unassembled WGS sequence"/>
</dbReference>